<protein>
    <submittedName>
        <fullName evidence="1">Uncharacterized protein</fullName>
    </submittedName>
</protein>
<proteinExistence type="predicted"/>
<organism evidence="1 2">
    <name type="scientific">Dichomitus squalens</name>
    <dbReference type="NCBI Taxonomy" id="114155"/>
    <lineage>
        <taxon>Eukaryota</taxon>
        <taxon>Fungi</taxon>
        <taxon>Dikarya</taxon>
        <taxon>Basidiomycota</taxon>
        <taxon>Agaricomycotina</taxon>
        <taxon>Agaricomycetes</taxon>
        <taxon>Polyporales</taxon>
        <taxon>Polyporaceae</taxon>
        <taxon>Dichomitus</taxon>
    </lineage>
</organism>
<accession>A0A4Q9PAB6</accession>
<evidence type="ECO:0000313" key="1">
    <source>
        <dbReference type="EMBL" id="TBU51630.1"/>
    </source>
</evidence>
<keyword evidence="2" id="KW-1185">Reference proteome</keyword>
<gene>
    <name evidence="1" type="ORF">BD310DRAFT_941876</name>
</gene>
<dbReference type="Proteomes" id="UP000292082">
    <property type="component" value="Unassembled WGS sequence"/>
</dbReference>
<name>A0A4Q9PAB6_9APHY</name>
<dbReference type="AlphaFoldDB" id="A0A4Q9PAB6"/>
<reference evidence="1 2" key="1">
    <citation type="submission" date="2019-01" db="EMBL/GenBank/DDBJ databases">
        <title>Draft genome sequences of three monokaryotic isolates of the white-rot basidiomycete fungus Dichomitus squalens.</title>
        <authorList>
            <consortium name="DOE Joint Genome Institute"/>
            <person name="Lopez S.C."/>
            <person name="Andreopoulos B."/>
            <person name="Pangilinan J."/>
            <person name="Lipzen A."/>
            <person name="Riley R."/>
            <person name="Ahrendt S."/>
            <person name="Ng V."/>
            <person name="Barry K."/>
            <person name="Daum C."/>
            <person name="Grigoriev I.V."/>
            <person name="Hilden K.S."/>
            <person name="Makela M.R."/>
            <person name="de Vries R.P."/>
        </authorList>
    </citation>
    <scope>NUCLEOTIDE SEQUENCE [LARGE SCALE GENOMIC DNA]</scope>
    <source>
        <strain evidence="1 2">CBS 464.89</strain>
    </source>
</reference>
<evidence type="ECO:0000313" key="2">
    <source>
        <dbReference type="Proteomes" id="UP000292082"/>
    </source>
</evidence>
<dbReference type="EMBL" id="ML145298">
    <property type="protein sequence ID" value="TBU51630.1"/>
    <property type="molecule type" value="Genomic_DNA"/>
</dbReference>
<sequence length="79" mass="8784">MHWGLPHRLAMSRHRRPPPLYGSAYSPPRPYPSPDPVWMWALSVCSLVWVGAYAQCLGKLSCGQYLSCGPYAARRPGGN</sequence>